<accession>A0AAE1JSA8</accession>
<evidence type="ECO:0000256" key="3">
    <source>
        <dbReference type="SAM" id="Phobius"/>
    </source>
</evidence>
<evidence type="ECO:0000313" key="5">
    <source>
        <dbReference type="Proteomes" id="UP001293593"/>
    </source>
</evidence>
<feature type="transmembrane region" description="Helical" evidence="3">
    <location>
        <begin position="608"/>
        <end position="629"/>
    </location>
</feature>
<comment type="caution">
    <text evidence="4">The sequence shown here is derived from an EMBL/GenBank/DDBJ whole genome shotgun (WGS) entry which is preliminary data.</text>
</comment>
<feature type="compositionally biased region" description="Basic residues" evidence="2">
    <location>
        <begin position="22"/>
        <end position="33"/>
    </location>
</feature>
<feature type="coiled-coil region" evidence="1">
    <location>
        <begin position="572"/>
        <end position="606"/>
    </location>
</feature>
<evidence type="ECO:0000313" key="4">
    <source>
        <dbReference type="EMBL" id="KAK4273512.1"/>
    </source>
</evidence>
<feature type="coiled-coil region" evidence="1">
    <location>
        <begin position="148"/>
        <end position="532"/>
    </location>
</feature>
<keyword evidence="3" id="KW-0812">Transmembrane</keyword>
<dbReference type="Gene3D" id="1.10.287.1490">
    <property type="match status" value="1"/>
</dbReference>
<keyword evidence="3" id="KW-0472">Membrane</keyword>
<keyword evidence="5" id="KW-1185">Reference proteome</keyword>
<proteinExistence type="predicted"/>
<evidence type="ECO:0000256" key="1">
    <source>
        <dbReference type="SAM" id="Coils"/>
    </source>
</evidence>
<organism evidence="4 5">
    <name type="scientific">Acacia crassicarpa</name>
    <name type="common">northern wattle</name>
    <dbReference type="NCBI Taxonomy" id="499986"/>
    <lineage>
        <taxon>Eukaryota</taxon>
        <taxon>Viridiplantae</taxon>
        <taxon>Streptophyta</taxon>
        <taxon>Embryophyta</taxon>
        <taxon>Tracheophyta</taxon>
        <taxon>Spermatophyta</taxon>
        <taxon>Magnoliopsida</taxon>
        <taxon>eudicotyledons</taxon>
        <taxon>Gunneridae</taxon>
        <taxon>Pentapetalae</taxon>
        <taxon>rosids</taxon>
        <taxon>fabids</taxon>
        <taxon>Fabales</taxon>
        <taxon>Fabaceae</taxon>
        <taxon>Caesalpinioideae</taxon>
        <taxon>mimosoid clade</taxon>
        <taxon>Acacieae</taxon>
        <taxon>Acacia</taxon>
    </lineage>
</organism>
<feature type="region of interest" description="Disordered" evidence="2">
    <location>
        <begin position="1"/>
        <end position="46"/>
    </location>
</feature>
<evidence type="ECO:0000256" key="2">
    <source>
        <dbReference type="SAM" id="MobiDB-lite"/>
    </source>
</evidence>
<name>A0AAE1JSA8_9FABA</name>
<keyword evidence="1" id="KW-0175">Coiled coil</keyword>
<sequence>MAKKKVSHPPSHDHDVHERHAPHPHLHTQHSHSHQSTNMDDPSDQLENLKNLNSLLVKETAERRKQVDSLTQDKEALESAFNRSAMEKRDIELQLSEVADSNVSLHLDTAVVLVYVQTQVREMGFHFHRLVAERNEIESANSERDAEIAMLKGELRKLTVRLESERGQLSRLSRERDDLRVDYDGLVDEVNHLKERVIEAEKAESKLRNDLEKLRMEDGKLREEIDEKEGAIRELRTERDLALKKSAESAKLIDELKGEITAIKRYKSETEEQKHALELKINGLELELKKLNESLKNSREEETFMRNSINKYEKNQEQALENEKNMGVEIDALRKEIEGKEQSIKMLTEQKDGLQKVLDIGKKELEEKQHIIDDALRGKNETEQAKVGLENEIVELNGDMDRLKADMHKLEELCRGLEKKNKQLLSEVERYRNTADEAIIERNMIKKGFEEEKDKVKNLILEVAEMKDKIEQTAAELGEVRSEKEKLIQRNEMVESRVNTLTKEKDVLQESLSDAQRNSEALRARIECSSQALSLLKKTAALVCHPKNDESVEEVVLIEKLDEEFVPYAEELDAIKNAFKDKNKLVEDMKQQLVSLENCAAEAQKRKGLWALISSVTTIFAAALAAYAARTR</sequence>
<reference evidence="4" key="1">
    <citation type="submission" date="2023-10" db="EMBL/GenBank/DDBJ databases">
        <title>Chromosome-level genome of the transformable northern wattle, Acacia crassicarpa.</title>
        <authorList>
            <person name="Massaro I."/>
            <person name="Sinha N.R."/>
            <person name="Poethig S."/>
            <person name="Leichty A.R."/>
        </authorList>
    </citation>
    <scope>NUCLEOTIDE SEQUENCE</scope>
    <source>
        <strain evidence="4">Acra3RX</strain>
        <tissue evidence="4">Leaf</tissue>
    </source>
</reference>
<dbReference type="Proteomes" id="UP001293593">
    <property type="component" value="Unassembled WGS sequence"/>
</dbReference>
<dbReference type="AlphaFoldDB" id="A0AAE1JSA8"/>
<gene>
    <name evidence="4" type="ORF">QN277_021895</name>
</gene>
<keyword evidence="3" id="KW-1133">Transmembrane helix</keyword>
<dbReference type="EMBL" id="JAWXYG010000005">
    <property type="protein sequence ID" value="KAK4273512.1"/>
    <property type="molecule type" value="Genomic_DNA"/>
</dbReference>
<protein>
    <submittedName>
        <fullName evidence="4">Uncharacterized protein</fullName>
    </submittedName>
</protein>
<feature type="compositionally biased region" description="Basic and acidic residues" evidence="2">
    <location>
        <begin position="10"/>
        <end position="21"/>
    </location>
</feature>